<keyword evidence="2" id="KW-1185">Reference proteome</keyword>
<protein>
    <submittedName>
        <fullName evidence="1">Uncharacterized protein</fullName>
    </submittedName>
</protein>
<comment type="caution">
    <text evidence="1">The sequence shown here is derived from an EMBL/GenBank/DDBJ whole genome shotgun (WGS) entry which is preliminary data.</text>
</comment>
<dbReference type="Proteomes" id="UP000828390">
    <property type="component" value="Unassembled WGS sequence"/>
</dbReference>
<evidence type="ECO:0000313" key="2">
    <source>
        <dbReference type="Proteomes" id="UP000828390"/>
    </source>
</evidence>
<sequence length="95" mass="10443">MVVFNIQRSYGSKRSVRYYKQPNEPSTIAQGGCAVCCSVEYSDIKAAGVMIASNSCTCTEFGIGWVLTAPMNTIPGNQYFTKTALKHEFNPAVRH</sequence>
<gene>
    <name evidence="1" type="ORF">DPMN_163061</name>
</gene>
<name>A0A9D4IUV3_DREPO</name>
<accession>A0A9D4IUV3</accession>
<evidence type="ECO:0000313" key="1">
    <source>
        <dbReference type="EMBL" id="KAH3784983.1"/>
    </source>
</evidence>
<proteinExistence type="predicted"/>
<organism evidence="1 2">
    <name type="scientific">Dreissena polymorpha</name>
    <name type="common">Zebra mussel</name>
    <name type="synonym">Mytilus polymorpha</name>
    <dbReference type="NCBI Taxonomy" id="45954"/>
    <lineage>
        <taxon>Eukaryota</taxon>
        <taxon>Metazoa</taxon>
        <taxon>Spiralia</taxon>
        <taxon>Lophotrochozoa</taxon>
        <taxon>Mollusca</taxon>
        <taxon>Bivalvia</taxon>
        <taxon>Autobranchia</taxon>
        <taxon>Heteroconchia</taxon>
        <taxon>Euheterodonta</taxon>
        <taxon>Imparidentia</taxon>
        <taxon>Neoheterodontei</taxon>
        <taxon>Myida</taxon>
        <taxon>Dreissenoidea</taxon>
        <taxon>Dreissenidae</taxon>
        <taxon>Dreissena</taxon>
    </lineage>
</organism>
<dbReference type="AlphaFoldDB" id="A0A9D4IUV3"/>
<reference evidence="1" key="1">
    <citation type="journal article" date="2019" name="bioRxiv">
        <title>The Genome of the Zebra Mussel, Dreissena polymorpha: A Resource for Invasive Species Research.</title>
        <authorList>
            <person name="McCartney M.A."/>
            <person name="Auch B."/>
            <person name="Kono T."/>
            <person name="Mallez S."/>
            <person name="Zhang Y."/>
            <person name="Obille A."/>
            <person name="Becker A."/>
            <person name="Abrahante J.E."/>
            <person name="Garbe J."/>
            <person name="Badalamenti J.P."/>
            <person name="Herman A."/>
            <person name="Mangelson H."/>
            <person name="Liachko I."/>
            <person name="Sullivan S."/>
            <person name="Sone E.D."/>
            <person name="Koren S."/>
            <person name="Silverstein K.A.T."/>
            <person name="Beckman K.B."/>
            <person name="Gohl D.M."/>
        </authorList>
    </citation>
    <scope>NUCLEOTIDE SEQUENCE</scope>
    <source>
        <strain evidence="1">Duluth1</strain>
        <tissue evidence="1">Whole animal</tissue>
    </source>
</reference>
<reference evidence="1" key="2">
    <citation type="submission" date="2020-11" db="EMBL/GenBank/DDBJ databases">
        <authorList>
            <person name="McCartney M.A."/>
            <person name="Auch B."/>
            <person name="Kono T."/>
            <person name="Mallez S."/>
            <person name="Becker A."/>
            <person name="Gohl D.M."/>
            <person name="Silverstein K.A.T."/>
            <person name="Koren S."/>
            <person name="Bechman K.B."/>
            <person name="Herman A."/>
            <person name="Abrahante J.E."/>
            <person name="Garbe J."/>
        </authorList>
    </citation>
    <scope>NUCLEOTIDE SEQUENCE</scope>
    <source>
        <strain evidence="1">Duluth1</strain>
        <tissue evidence="1">Whole animal</tissue>
    </source>
</reference>
<dbReference type="EMBL" id="JAIWYP010000008">
    <property type="protein sequence ID" value="KAH3784983.1"/>
    <property type="molecule type" value="Genomic_DNA"/>
</dbReference>